<protein>
    <submittedName>
        <fullName evidence="2">Transforming growth factor-induced protein (And secreted protein MPB70)</fullName>
    </submittedName>
</protein>
<dbReference type="Pfam" id="PF02469">
    <property type="entry name" value="Fasciclin"/>
    <property type="match status" value="1"/>
</dbReference>
<dbReference type="EMBL" id="AJYA01000023">
    <property type="protein sequence ID" value="EIM76164.1"/>
    <property type="molecule type" value="Genomic_DNA"/>
</dbReference>
<proteinExistence type="predicted"/>
<dbReference type="Gene3D" id="2.30.180.10">
    <property type="entry name" value="FAS1 domain"/>
    <property type="match status" value="1"/>
</dbReference>
<reference evidence="2 3" key="1">
    <citation type="submission" date="2012-05" db="EMBL/GenBank/DDBJ databases">
        <title>Genome sequence of Nitritalea halalkaliphila LW7.</title>
        <authorList>
            <person name="Jangir P.K."/>
            <person name="Singh A."/>
            <person name="Shivaji S."/>
            <person name="Sharma R."/>
        </authorList>
    </citation>
    <scope>NUCLEOTIDE SEQUENCE [LARGE SCALE GENOMIC DNA]</scope>
    <source>
        <strain evidence="2 3">LW7</strain>
    </source>
</reference>
<dbReference type="InterPro" id="IPR036378">
    <property type="entry name" value="FAS1_dom_sf"/>
</dbReference>
<sequence length="44" mass="4582">MLTVTRSNGNVTVTDNNGNTFNVTTANVAIENGVVHVIDGVLLP</sequence>
<dbReference type="SUPFAM" id="SSF82153">
    <property type="entry name" value="FAS1 domain"/>
    <property type="match status" value="1"/>
</dbReference>
<organism evidence="2 3">
    <name type="scientific">Nitritalea halalkaliphila LW7</name>
    <dbReference type="NCBI Taxonomy" id="1189621"/>
    <lineage>
        <taxon>Bacteria</taxon>
        <taxon>Pseudomonadati</taxon>
        <taxon>Bacteroidota</taxon>
        <taxon>Cytophagia</taxon>
        <taxon>Cytophagales</taxon>
        <taxon>Cyclobacteriaceae</taxon>
        <taxon>Nitritalea</taxon>
    </lineage>
</organism>
<keyword evidence="3" id="KW-1185">Reference proteome</keyword>
<comment type="caution">
    <text evidence="2">The sequence shown here is derived from an EMBL/GenBank/DDBJ whole genome shotgun (WGS) entry which is preliminary data.</text>
</comment>
<feature type="domain" description="FAS1" evidence="1">
    <location>
        <begin position="1"/>
        <end position="42"/>
    </location>
</feature>
<gene>
    <name evidence="2" type="ORF">A3SI_11059</name>
</gene>
<evidence type="ECO:0000313" key="3">
    <source>
        <dbReference type="Proteomes" id="UP000005551"/>
    </source>
</evidence>
<name>I5C2W2_9BACT</name>
<dbReference type="PATRIC" id="fig|1189621.3.peg.2305"/>
<dbReference type="PROSITE" id="PS50213">
    <property type="entry name" value="FAS1"/>
    <property type="match status" value="1"/>
</dbReference>
<dbReference type="Proteomes" id="UP000005551">
    <property type="component" value="Unassembled WGS sequence"/>
</dbReference>
<evidence type="ECO:0000259" key="1">
    <source>
        <dbReference type="PROSITE" id="PS50213"/>
    </source>
</evidence>
<dbReference type="STRING" id="1189621.A3SI_11059"/>
<evidence type="ECO:0000313" key="2">
    <source>
        <dbReference type="EMBL" id="EIM76164.1"/>
    </source>
</evidence>
<accession>I5C2W2</accession>
<dbReference type="InterPro" id="IPR000782">
    <property type="entry name" value="FAS1_domain"/>
</dbReference>
<dbReference type="AlphaFoldDB" id="I5C2W2"/>